<reference evidence="2" key="1">
    <citation type="submission" date="2016-11" db="UniProtKB">
        <authorList>
            <consortium name="WormBaseParasite"/>
        </authorList>
    </citation>
    <scope>IDENTIFICATION</scope>
</reference>
<evidence type="ECO:0000313" key="2">
    <source>
        <dbReference type="WBParaSite" id="Hba_13009"/>
    </source>
</evidence>
<sequence length="89" mass="9643">MSPLEMALRLSSLMQISSSSGFIIYNLHCTEKVAKALIRRNVITEYSNHCKSVANMTTNDYGPAEKQAVLDALVVGYGSGLNTAQNHPA</sequence>
<dbReference type="WBParaSite" id="Hba_13009">
    <property type="protein sequence ID" value="Hba_13009"/>
    <property type="gene ID" value="Hba_13009"/>
</dbReference>
<dbReference type="AlphaFoldDB" id="A0A1I7X5X9"/>
<name>A0A1I7X5X9_HETBA</name>
<accession>A0A1I7X5X9</accession>
<evidence type="ECO:0000313" key="1">
    <source>
        <dbReference type="Proteomes" id="UP000095283"/>
    </source>
</evidence>
<dbReference type="Proteomes" id="UP000095283">
    <property type="component" value="Unplaced"/>
</dbReference>
<proteinExistence type="predicted"/>
<protein>
    <submittedName>
        <fullName evidence="2">Iso_dh domain-containing protein</fullName>
    </submittedName>
</protein>
<keyword evidence="1" id="KW-1185">Reference proteome</keyword>
<organism evidence="1 2">
    <name type="scientific">Heterorhabditis bacteriophora</name>
    <name type="common">Entomopathogenic nematode worm</name>
    <dbReference type="NCBI Taxonomy" id="37862"/>
    <lineage>
        <taxon>Eukaryota</taxon>
        <taxon>Metazoa</taxon>
        <taxon>Ecdysozoa</taxon>
        <taxon>Nematoda</taxon>
        <taxon>Chromadorea</taxon>
        <taxon>Rhabditida</taxon>
        <taxon>Rhabditina</taxon>
        <taxon>Rhabditomorpha</taxon>
        <taxon>Strongyloidea</taxon>
        <taxon>Heterorhabditidae</taxon>
        <taxon>Heterorhabditis</taxon>
    </lineage>
</organism>